<feature type="compositionally biased region" description="Polar residues" evidence="1">
    <location>
        <begin position="116"/>
        <end position="128"/>
    </location>
</feature>
<feature type="domain" description="DUF5817" evidence="2">
    <location>
        <begin position="4"/>
        <end position="65"/>
    </location>
</feature>
<name>A0ABD6D1Y3_9EURY</name>
<sequence length="138" mass="15236">MSRFAVVGCSNCSQHWVIEDAVSSGAANARECPRCGSQHSDGQLRRRTRADTWENAVEQRAALLANTRNAGAEFDEVGHYTDLEDEWDRDLVGQPLGVQVLTGAFTDDQHLDTGEQETPNKTDQSSRQLGDLRCDEDA</sequence>
<dbReference type="Proteomes" id="UP001597075">
    <property type="component" value="Unassembled WGS sequence"/>
</dbReference>
<dbReference type="EMBL" id="JBHUDL010000033">
    <property type="protein sequence ID" value="MFD1635434.1"/>
    <property type="molecule type" value="Genomic_DNA"/>
</dbReference>
<organism evidence="3 4">
    <name type="scientific">Haloplanus ruber</name>
    <dbReference type="NCBI Taxonomy" id="869892"/>
    <lineage>
        <taxon>Archaea</taxon>
        <taxon>Methanobacteriati</taxon>
        <taxon>Methanobacteriota</taxon>
        <taxon>Stenosarchaea group</taxon>
        <taxon>Halobacteria</taxon>
        <taxon>Halobacteriales</taxon>
        <taxon>Haloferacaceae</taxon>
        <taxon>Haloplanus</taxon>
    </lineage>
</organism>
<evidence type="ECO:0000313" key="4">
    <source>
        <dbReference type="Proteomes" id="UP001597075"/>
    </source>
</evidence>
<evidence type="ECO:0000259" key="2">
    <source>
        <dbReference type="Pfam" id="PF19134"/>
    </source>
</evidence>
<dbReference type="InterPro" id="IPR043855">
    <property type="entry name" value="DUF5817"/>
</dbReference>
<evidence type="ECO:0000313" key="3">
    <source>
        <dbReference type="EMBL" id="MFD1635434.1"/>
    </source>
</evidence>
<dbReference type="AlphaFoldDB" id="A0ABD6D1Y3"/>
<dbReference type="RefSeq" id="WP_379824328.1">
    <property type="nucleotide sequence ID" value="NZ_JBHUDL010000033.1"/>
</dbReference>
<dbReference type="Pfam" id="PF19134">
    <property type="entry name" value="DUF5817"/>
    <property type="match status" value="1"/>
</dbReference>
<reference evidence="3 4" key="1">
    <citation type="journal article" date="2019" name="Int. J. Syst. Evol. Microbiol.">
        <title>The Global Catalogue of Microorganisms (GCM) 10K type strain sequencing project: providing services to taxonomists for standard genome sequencing and annotation.</title>
        <authorList>
            <consortium name="The Broad Institute Genomics Platform"/>
            <consortium name="The Broad Institute Genome Sequencing Center for Infectious Disease"/>
            <person name="Wu L."/>
            <person name="Ma J."/>
        </authorList>
    </citation>
    <scope>NUCLEOTIDE SEQUENCE [LARGE SCALE GENOMIC DNA]</scope>
    <source>
        <strain evidence="3 4">CGMCC 1.10594</strain>
    </source>
</reference>
<accession>A0ABD6D1Y3</accession>
<evidence type="ECO:0000256" key="1">
    <source>
        <dbReference type="SAM" id="MobiDB-lite"/>
    </source>
</evidence>
<feature type="non-terminal residue" evidence="3">
    <location>
        <position position="138"/>
    </location>
</feature>
<keyword evidence="4" id="KW-1185">Reference proteome</keyword>
<comment type="caution">
    <text evidence="3">The sequence shown here is derived from an EMBL/GenBank/DDBJ whole genome shotgun (WGS) entry which is preliminary data.</text>
</comment>
<gene>
    <name evidence="3" type="ORF">ACFSBJ_17105</name>
</gene>
<proteinExistence type="predicted"/>
<feature type="region of interest" description="Disordered" evidence="1">
    <location>
        <begin position="107"/>
        <end position="138"/>
    </location>
</feature>
<protein>
    <submittedName>
        <fullName evidence="3">DUF5817 domain-containing protein</fullName>
    </submittedName>
</protein>